<dbReference type="SUPFAM" id="SSF50494">
    <property type="entry name" value="Trypsin-like serine proteases"/>
    <property type="match status" value="1"/>
</dbReference>
<feature type="compositionally biased region" description="Basic and acidic residues" evidence="1">
    <location>
        <begin position="207"/>
        <end position="222"/>
    </location>
</feature>
<dbReference type="InterPro" id="IPR009003">
    <property type="entry name" value="Peptidase_S1_PA"/>
</dbReference>
<evidence type="ECO:0000256" key="1">
    <source>
        <dbReference type="SAM" id="MobiDB-lite"/>
    </source>
</evidence>
<dbReference type="InterPro" id="IPR043504">
    <property type="entry name" value="Peptidase_S1_PA_chymotrypsin"/>
</dbReference>
<dbReference type="Gene3D" id="2.40.10.10">
    <property type="entry name" value="Trypsin-like serine proteases"/>
    <property type="match status" value="2"/>
</dbReference>
<sequence length="323" mass="36838">MANEENLRGCTVRLNFADSQGTGFFVAAGYILTCAHVVESARDKDNPVQVYWKSEDRDYTARVEQLYEYHIDLALLKLEGDDFNHPCVELDGTKPNVNDDLYIFGYPKDGETDYSQGDSASFKYVGPSYSYKDNILLYKLKQGQVKSGFSGSPLLNLRTGKVCGIVHLSLDESTDLGGRAVSAEVILQKFPKIAQLNKQFHQQKPNVTKEDRDNMNKSPLSKEDRDKLKEFLFNSGLADSPNQRRTLCRNLDIFEIARRRNLTEKEENNFVTELVEWLHDIYHQKALNNLCEEIKPYCTNETLLNILLNIQTKIALPTIPKVN</sequence>
<dbReference type="Pfam" id="PF13365">
    <property type="entry name" value="Trypsin_2"/>
    <property type="match status" value="1"/>
</dbReference>
<proteinExistence type="predicted"/>
<dbReference type="EMBL" id="CP099464">
    <property type="protein sequence ID" value="UUO14558.1"/>
    <property type="molecule type" value="Genomic_DNA"/>
</dbReference>
<keyword evidence="3" id="KW-1185">Reference proteome</keyword>
<dbReference type="GO" id="GO:0006508">
    <property type="term" value="P:proteolysis"/>
    <property type="evidence" value="ECO:0007669"/>
    <property type="project" value="UniProtKB-KW"/>
</dbReference>
<keyword evidence="2" id="KW-0645">Protease</keyword>
<organism evidence="2 3">
    <name type="scientific">Dolichospermum heterosporum TAC447</name>
    <dbReference type="NCBI Taxonomy" id="747523"/>
    <lineage>
        <taxon>Bacteria</taxon>
        <taxon>Bacillati</taxon>
        <taxon>Cyanobacteriota</taxon>
        <taxon>Cyanophyceae</taxon>
        <taxon>Nostocales</taxon>
        <taxon>Aphanizomenonaceae</taxon>
        <taxon>Dolichospermum</taxon>
        <taxon>Dolichospermum heterosporum</taxon>
    </lineage>
</organism>
<evidence type="ECO:0000313" key="2">
    <source>
        <dbReference type="EMBL" id="UUO14558.1"/>
    </source>
</evidence>
<accession>A0ABY5LRH7</accession>
<dbReference type="RefSeq" id="WP_257120858.1">
    <property type="nucleotide sequence ID" value="NZ_CP099464.1"/>
</dbReference>
<name>A0ABY5LRH7_9CYAN</name>
<keyword evidence="2" id="KW-0378">Hydrolase</keyword>
<evidence type="ECO:0000313" key="3">
    <source>
        <dbReference type="Proteomes" id="UP001057561"/>
    </source>
</evidence>
<feature type="region of interest" description="Disordered" evidence="1">
    <location>
        <begin position="201"/>
        <end position="222"/>
    </location>
</feature>
<reference evidence="2" key="1">
    <citation type="submission" date="2022-06" db="EMBL/GenBank/DDBJ databases">
        <title>Nostosin G and Spiroidesin B from the Cyanobacterium Dolichospermum sp. NIES-1697.</title>
        <authorList>
            <person name="Phan C.-S."/>
            <person name="Mehjabin J.J."/>
            <person name="Anas A.R.J."/>
            <person name="Hayasaka M."/>
            <person name="Onoki R."/>
            <person name="Wang J."/>
            <person name="Umezawa T."/>
            <person name="Washio K."/>
            <person name="Morikawa M."/>
            <person name="Okino T."/>
        </authorList>
    </citation>
    <scope>NUCLEOTIDE SEQUENCE</scope>
    <source>
        <strain evidence="2">NIES-1697</strain>
    </source>
</reference>
<dbReference type="GO" id="GO:0008233">
    <property type="term" value="F:peptidase activity"/>
    <property type="evidence" value="ECO:0007669"/>
    <property type="project" value="UniProtKB-KW"/>
</dbReference>
<protein>
    <submittedName>
        <fullName evidence="2">Serine protease</fullName>
    </submittedName>
</protein>
<dbReference type="Proteomes" id="UP001057561">
    <property type="component" value="Chromosome"/>
</dbReference>
<gene>
    <name evidence="2" type="ORF">NG743_21390</name>
</gene>